<comment type="caution">
    <text evidence="1">The sequence shown here is derived from an EMBL/GenBank/DDBJ whole genome shotgun (WGS) entry which is preliminary data.</text>
</comment>
<protein>
    <submittedName>
        <fullName evidence="1">DUF4279 domain-containing protein</fullName>
    </submittedName>
</protein>
<gene>
    <name evidence="1" type="ORF">V8G57_08945</name>
</gene>
<evidence type="ECO:0000313" key="2">
    <source>
        <dbReference type="Proteomes" id="UP001495910"/>
    </source>
</evidence>
<dbReference type="Proteomes" id="UP001495910">
    <property type="component" value="Unassembled WGS sequence"/>
</dbReference>
<dbReference type="Pfam" id="PF14106">
    <property type="entry name" value="DUF4279"/>
    <property type="match status" value="1"/>
</dbReference>
<reference evidence="1 2" key="1">
    <citation type="submission" date="2024-02" db="EMBL/GenBank/DDBJ databases">
        <title>Draft genome sequence of Collimonas sp. strain H4R21, an effective mineral-weathering bacterial strain isolated from the beech rhizosphere.</title>
        <authorList>
            <person name="Morin E."/>
            <person name="Uroz S."/>
            <person name="Leveau J.H.J."/>
            <person name="Kumar R."/>
            <person name="Rey M.W."/>
            <person name="Pham J."/>
        </authorList>
    </citation>
    <scope>NUCLEOTIDE SEQUENCE [LARGE SCALE GENOMIC DNA]</scope>
    <source>
        <strain evidence="1 2">H4R21</strain>
    </source>
</reference>
<sequence length="136" mass="15231">MTSAGEIYLSLYGDNFEPNNVSQHIGLVATAVLRKGARNPDVPLPRVSAWEFSTGKIEDDVIDVYEMSERLVEKLAPFAMKIAEAKEFFNLTCVLQVVLWIDQDDTKSMPAIGFERSVIDFLKVIGGTIDIDTYRN</sequence>
<dbReference type="RefSeq" id="WP_342829057.1">
    <property type="nucleotide sequence ID" value="NZ_JBANDC010000005.1"/>
</dbReference>
<evidence type="ECO:0000313" key="1">
    <source>
        <dbReference type="EMBL" id="MEM4987510.1"/>
    </source>
</evidence>
<proteinExistence type="predicted"/>
<dbReference type="InterPro" id="IPR025459">
    <property type="entry name" value="DUF4279"/>
</dbReference>
<keyword evidence="2" id="KW-1185">Reference proteome</keyword>
<dbReference type="EMBL" id="JBANDC010000005">
    <property type="protein sequence ID" value="MEM4987510.1"/>
    <property type="molecule type" value="Genomic_DNA"/>
</dbReference>
<organism evidence="1 2">
    <name type="scientific">Collimonas rhizosphaerae</name>
    <dbReference type="NCBI Taxonomy" id="3126357"/>
    <lineage>
        <taxon>Bacteria</taxon>
        <taxon>Pseudomonadati</taxon>
        <taxon>Pseudomonadota</taxon>
        <taxon>Betaproteobacteria</taxon>
        <taxon>Burkholderiales</taxon>
        <taxon>Oxalobacteraceae</taxon>
        <taxon>Collimonas</taxon>
    </lineage>
</organism>
<accession>A0ABU9PU18</accession>
<name>A0ABU9PU18_9BURK</name>